<evidence type="ECO:0000313" key="3">
    <source>
        <dbReference type="Proteomes" id="UP000435112"/>
    </source>
</evidence>
<dbReference type="Proteomes" id="UP000435112">
    <property type="component" value="Unassembled WGS sequence"/>
</dbReference>
<feature type="region of interest" description="Disordered" evidence="1">
    <location>
        <begin position="217"/>
        <end position="247"/>
    </location>
</feature>
<gene>
    <name evidence="2" type="ORF">PR002_g7888</name>
</gene>
<accession>A0A6A3MZV7</accession>
<feature type="compositionally biased region" description="Polar residues" evidence="1">
    <location>
        <begin position="219"/>
        <end position="247"/>
    </location>
</feature>
<proteinExistence type="predicted"/>
<dbReference type="Pfam" id="PF13913">
    <property type="entry name" value="zf-C2HC_2"/>
    <property type="match status" value="1"/>
</dbReference>
<protein>
    <submittedName>
        <fullName evidence="2">Uncharacterized protein</fullName>
    </submittedName>
</protein>
<dbReference type="Gene3D" id="3.30.160.60">
    <property type="entry name" value="Classic Zinc Finger"/>
    <property type="match status" value="1"/>
</dbReference>
<reference evidence="2 3" key="1">
    <citation type="submission" date="2018-09" db="EMBL/GenBank/DDBJ databases">
        <title>Genomic investigation of the strawberry pathogen Phytophthora fragariae indicates pathogenicity is determined by transcriptional variation in three key races.</title>
        <authorList>
            <person name="Adams T.M."/>
            <person name="Armitage A.D."/>
            <person name="Sobczyk M.K."/>
            <person name="Bates H.J."/>
            <person name="Dunwell J.M."/>
            <person name="Nellist C.F."/>
            <person name="Harrison R.J."/>
        </authorList>
    </citation>
    <scope>NUCLEOTIDE SEQUENCE [LARGE SCALE GENOMIC DNA]</scope>
    <source>
        <strain evidence="2 3">SCRP324</strain>
    </source>
</reference>
<evidence type="ECO:0000256" key="1">
    <source>
        <dbReference type="SAM" id="MobiDB-lite"/>
    </source>
</evidence>
<name>A0A6A3MZV7_9STRA</name>
<sequence>MKLLASSVDTRKIAAPPVAIVCRACHGQYFAASLPIHQKTCFQRNPDVLVPCEKCNSCVRASGFHSHGASCSGKPVSSESNNGFKQHSDLFQRAPMDLNLPEADGRMRCKICERAFSQDRISKHQSVCHGRPRSVKEPQESLRKLAIPAGHRHALRRSTMKQPTEHRKTVIVKRALASKPREVSFDFVPAKYAPATTGSNWSLRDTPSRKMCQYPGAQAMQSGGCDTSNASSTSNPLATNPLMTMRR</sequence>
<dbReference type="AlphaFoldDB" id="A0A6A3MZV7"/>
<evidence type="ECO:0000313" key="2">
    <source>
        <dbReference type="EMBL" id="KAE9034864.1"/>
    </source>
</evidence>
<organism evidence="2 3">
    <name type="scientific">Phytophthora rubi</name>
    <dbReference type="NCBI Taxonomy" id="129364"/>
    <lineage>
        <taxon>Eukaryota</taxon>
        <taxon>Sar</taxon>
        <taxon>Stramenopiles</taxon>
        <taxon>Oomycota</taxon>
        <taxon>Peronosporomycetes</taxon>
        <taxon>Peronosporales</taxon>
        <taxon>Peronosporaceae</taxon>
        <taxon>Phytophthora</taxon>
    </lineage>
</organism>
<dbReference type="EMBL" id="QXFU01000388">
    <property type="protein sequence ID" value="KAE9034864.1"/>
    <property type="molecule type" value="Genomic_DNA"/>
</dbReference>
<dbReference type="OrthoDB" id="63593at2759"/>
<comment type="caution">
    <text evidence="2">The sequence shown here is derived from an EMBL/GenBank/DDBJ whole genome shotgun (WGS) entry which is preliminary data.</text>
</comment>